<evidence type="ECO:0000313" key="4">
    <source>
        <dbReference type="Proteomes" id="UP001595640"/>
    </source>
</evidence>
<comment type="caution">
    <text evidence="3">The sequence shown here is derived from an EMBL/GenBank/DDBJ whole genome shotgun (WGS) entry which is preliminary data.</text>
</comment>
<dbReference type="InterPro" id="IPR025232">
    <property type="entry name" value="DUF4174"/>
</dbReference>
<evidence type="ECO:0000256" key="1">
    <source>
        <dbReference type="ARBA" id="ARBA00022729"/>
    </source>
</evidence>
<dbReference type="Pfam" id="PF13778">
    <property type="entry name" value="DUF4174"/>
    <property type="match status" value="1"/>
</dbReference>
<evidence type="ECO:0000313" key="3">
    <source>
        <dbReference type="EMBL" id="MFC3294076.1"/>
    </source>
</evidence>
<organism evidence="3 4">
    <name type="scientific">Modicisalibacter luteus</name>
    <dbReference type="NCBI Taxonomy" id="453962"/>
    <lineage>
        <taxon>Bacteria</taxon>
        <taxon>Pseudomonadati</taxon>
        <taxon>Pseudomonadota</taxon>
        <taxon>Gammaproteobacteria</taxon>
        <taxon>Oceanospirillales</taxon>
        <taxon>Halomonadaceae</taxon>
        <taxon>Modicisalibacter</taxon>
    </lineage>
</organism>
<evidence type="ECO:0000259" key="2">
    <source>
        <dbReference type="Pfam" id="PF13778"/>
    </source>
</evidence>
<protein>
    <submittedName>
        <fullName evidence="3">DUF4174 domain-containing protein</fullName>
    </submittedName>
</protein>
<feature type="domain" description="DUF4174" evidence="2">
    <location>
        <begin position="60"/>
        <end position="168"/>
    </location>
</feature>
<dbReference type="Proteomes" id="UP001595640">
    <property type="component" value="Unassembled WGS sequence"/>
</dbReference>
<dbReference type="RefSeq" id="WP_229804300.1">
    <property type="nucleotide sequence ID" value="NZ_BMXD01000009.1"/>
</dbReference>
<keyword evidence="4" id="KW-1185">Reference proteome</keyword>
<accession>A0ABV7M578</accession>
<name>A0ABV7M578_9GAMM</name>
<reference evidence="4" key="1">
    <citation type="journal article" date="2019" name="Int. J. Syst. Evol. Microbiol.">
        <title>The Global Catalogue of Microorganisms (GCM) 10K type strain sequencing project: providing services to taxonomists for standard genome sequencing and annotation.</title>
        <authorList>
            <consortium name="The Broad Institute Genomics Platform"/>
            <consortium name="The Broad Institute Genome Sequencing Center for Infectious Disease"/>
            <person name="Wu L."/>
            <person name="Ma J."/>
        </authorList>
    </citation>
    <scope>NUCLEOTIDE SEQUENCE [LARGE SCALE GENOMIC DNA]</scope>
    <source>
        <strain evidence="4">KCTC 12847</strain>
    </source>
</reference>
<gene>
    <name evidence="3" type="ORF">ACFOEI_18700</name>
</gene>
<sequence>MNLFCWGSVTNDFLTLAMLRPRYWFALLSLITLTIGLPSPSEVSAADNPANPLVTDRGLFRPLILVTPSLDNADFRRIREQLQAQRDEFEQRKMVLYSIEAGNGHRAGRPMTTYETQAVLEAMEVAPDGPLTVILVGMDGGKKMQLEGFVAPRQVFDIIDNMPIRRREAEGTSSGVPAR</sequence>
<dbReference type="EMBL" id="JBHRUH010000040">
    <property type="protein sequence ID" value="MFC3294076.1"/>
    <property type="molecule type" value="Genomic_DNA"/>
</dbReference>
<keyword evidence="1" id="KW-0732">Signal</keyword>
<proteinExistence type="predicted"/>